<protein>
    <submittedName>
        <fullName evidence="2">Dak kinase</fullName>
    </submittedName>
</protein>
<dbReference type="OrthoDB" id="1724672at2759"/>
<comment type="caution">
    <text evidence="2">The sequence shown here is derived from an EMBL/GenBank/DDBJ whole genome shotgun (WGS) entry which is preliminary data.</text>
</comment>
<name>A0A9P8C2H1_9HELO</name>
<evidence type="ECO:0000259" key="1">
    <source>
        <dbReference type="PROSITE" id="PS51481"/>
    </source>
</evidence>
<keyword evidence="2" id="KW-0418">Kinase</keyword>
<dbReference type="InterPro" id="IPR050861">
    <property type="entry name" value="Dihydroxyacetone_Kinase"/>
</dbReference>
<feature type="domain" description="DhaK" evidence="1">
    <location>
        <begin position="20"/>
        <end position="369"/>
    </location>
</feature>
<dbReference type="Gene3D" id="3.40.50.10440">
    <property type="entry name" value="Dihydroxyacetone kinase, domain 1"/>
    <property type="match status" value="1"/>
</dbReference>
<dbReference type="Gene3D" id="3.30.1180.20">
    <property type="entry name" value="Dihydroxyacetone kinase, domain 2"/>
    <property type="match status" value="1"/>
</dbReference>
<dbReference type="FunFam" id="3.40.50.10440:FF:000001">
    <property type="entry name" value="Dihydroxyacetone kinase, DhaK subunit"/>
    <property type="match status" value="1"/>
</dbReference>
<proteinExistence type="predicted"/>
<dbReference type="EMBL" id="MU251604">
    <property type="protein sequence ID" value="KAG9231404.1"/>
    <property type="molecule type" value="Genomic_DNA"/>
</dbReference>
<evidence type="ECO:0000313" key="2">
    <source>
        <dbReference type="EMBL" id="KAG9231404.1"/>
    </source>
</evidence>
<gene>
    <name evidence="2" type="ORF">BJ875DRAFT_469650</name>
</gene>
<dbReference type="GO" id="GO:0005829">
    <property type="term" value="C:cytosol"/>
    <property type="evidence" value="ECO:0007669"/>
    <property type="project" value="TreeGrafter"/>
</dbReference>
<dbReference type="GO" id="GO:0004371">
    <property type="term" value="F:glycerone kinase activity"/>
    <property type="evidence" value="ECO:0007669"/>
    <property type="project" value="InterPro"/>
</dbReference>
<dbReference type="PANTHER" id="PTHR28629:SF14">
    <property type="entry name" value="DIHYDROXYACETONE KINASE 1"/>
    <property type="match status" value="1"/>
</dbReference>
<organism evidence="2 3">
    <name type="scientific">Amylocarpus encephaloides</name>
    <dbReference type="NCBI Taxonomy" id="45428"/>
    <lineage>
        <taxon>Eukaryota</taxon>
        <taxon>Fungi</taxon>
        <taxon>Dikarya</taxon>
        <taxon>Ascomycota</taxon>
        <taxon>Pezizomycotina</taxon>
        <taxon>Leotiomycetes</taxon>
        <taxon>Helotiales</taxon>
        <taxon>Helotiales incertae sedis</taxon>
        <taxon>Amylocarpus</taxon>
    </lineage>
</organism>
<keyword evidence="3" id="KW-1185">Reference proteome</keyword>
<dbReference type="AlphaFoldDB" id="A0A9P8C2H1"/>
<dbReference type="Proteomes" id="UP000824998">
    <property type="component" value="Unassembled WGS sequence"/>
</dbReference>
<dbReference type="InterPro" id="IPR004006">
    <property type="entry name" value="DhaK_dom"/>
</dbReference>
<dbReference type="Pfam" id="PF02733">
    <property type="entry name" value="Dak1"/>
    <property type="match status" value="1"/>
</dbReference>
<sequence length="371" mass="39478">MATETQTKQPSKETFHFINDPAEAINEAAIGVTEHNSNLYYSPSHKILYRSDLETFCKGNVTTIGFAGGGHEPMFSGFVGPSFLSCAVSGNIFASPTAAQIFEAIKLCQPTEGSSKGTLVVCGNYTGDILNAGLAITRATAAGYKVRFIPIGDDVAVGRKKGGKVGRRGLSGHVVGLKIVCALADQGASLDKVGDVMEYIAANSGTIAVAFDRIALPNAIVTDISTLPPATIELGLGCHGEPGLRSISPIPSPESLTNEMITLLTNTSDPDRAFIPFTNKGDDEVILLINSAGSTSDEVLARFAELAIEELKNQGITVKRLTLGPMVTSLKQSGFGFTVWKLPGKQEKGVLSREDALEFWDRRVKTVAWRQ</sequence>
<accession>A0A9P8C2H1</accession>
<keyword evidence="2" id="KW-0808">Transferase</keyword>
<reference evidence="2" key="1">
    <citation type="journal article" date="2021" name="IMA Fungus">
        <title>Genomic characterization of three marine fungi, including Emericellopsis atlantica sp. nov. with signatures of a generalist lifestyle and marine biomass degradation.</title>
        <authorList>
            <person name="Hagestad O.C."/>
            <person name="Hou L."/>
            <person name="Andersen J.H."/>
            <person name="Hansen E.H."/>
            <person name="Altermark B."/>
            <person name="Li C."/>
            <person name="Kuhnert E."/>
            <person name="Cox R.J."/>
            <person name="Crous P.W."/>
            <person name="Spatafora J.W."/>
            <person name="Lail K."/>
            <person name="Amirebrahimi M."/>
            <person name="Lipzen A."/>
            <person name="Pangilinan J."/>
            <person name="Andreopoulos W."/>
            <person name="Hayes R.D."/>
            <person name="Ng V."/>
            <person name="Grigoriev I.V."/>
            <person name="Jackson S.A."/>
            <person name="Sutton T.D.S."/>
            <person name="Dobson A.D.W."/>
            <person name="Rama T."/>
        </authorList>
    </citation>
    <scope>NUCLEOTIDE SEQUENCE</scope>
    <source>
        <strain evidence="2">TRa018bII</strain>
    </source>
</reference>
<dbReference type="GO" id="GO:0019563">
    <property type="term" value="P:glycerol catabolic process"/>
    <property type="evidence" value="ECO:0007669"/>
    <property type="project" value="TreeGrafter"/>
</dbReference>
<dbReference type="PROSITE" id="PS51481">
    <property type="entry name" value="DHAK"/>
    <property type="match status" value="1"/>
</dbReference>
<dbReference type="PANTHER" id="PTHR28629">
    <property type="entry name" value="TRIOKINASE/FMN CYCLASE"/>
    <property type="match status" value="1"/>
</dbReference>
<evidence type="ECO:0000313" key="3">
    <source>
        <dbReference type="Proteomes" id="UP000824998"/>
    </source>
</evidence>
<dbReference type="SUPFAM" id="SSF82549">
    <property type="entry name" value="DAK1/DegV-like"/>
    <property type="match status" value="1"/>
</dbReference>